<organism evidence="1 2">
    <name type="scientific">Cerrena zonata</name>
    <dbReference type="NCBI Taxonomy" id="2478898"/>
    <lineage>
        <taxon>Eukaryota</taxon>
        <taxon>Fungi</taxon>
        <taxon>Dikarya</taxon>
        <taxon>Basidiomycota</taxon>
        <taxon>Agaricomycotina</taxon>
        <taxon>Agaricomycetes</taxon>
        <taxon>Polyporales</taxon>
        <taxon>Cerrenaceae</taxon>
        <taxon>Cerrena</taxon>
    </lineage>
</organism>
<dbReference type="EMBL" id="JASBNA010000081">
    <property type="protein sequence ID" value="KAK7677885.1"/>
    <property type="molecule type" value="Genomic_DNA"/>
</dbReference>
<keyword evidence="2" id="KW-1185">Reference proteome</keyword>
<dbReference type="AlphaFoldDB" id="A0AAW0FFM7"/>
<accession>A0AAW0FFM7</accession>
<comment type="caution">
    <text evidence="1">The sequence shown here is derived from an EMBL/GenBank/DDBJ whole genome shotgun (WGS) entry which is preliminary data.</text>
</comment>
<protein>
    <recommendedName>
        <fullName evidence="3">Protein kinase domain-containing protein</fullName>
    </recommendedName>
</protein>
<dbReference type="InterPro" id="IPR052396">
    <property type="entry name" value="Meiotic_Drive_Suppr_Kinase"/>
</dbReference>
<evidence type="ECO:0000313" key="2">
    <source>
        <dbReference type="Proteomes" id="UP001385951"/>
    </source>
</evidence>
<dbReference type="SUPFAM" id="SSF56112">
    <property type="entry name" value="Protein kinase-like (PK-like)"/>
    <property type="match status" value="1"/>
</dbReference>
<dbReference type="InterPro" id="IPR011009">
    <property type="entry name" value="Kinase-like_dom_sf"/>
</dbReference>
<name>A0AAW0FFM7_9APHY</name>
<dbReference type="PANTHER" id="PTHR37171">
    <property type="entry name" value="SERINE/THREONINE-PROTEIN KINASE YRZF-RELATED"/>
    <property type="match status" value="1"/>
</dbReference>
<evidence type="ECO:0000313" key="1">
    <source>
        <dbReference type="EMBL" id="KAK7677885.1"/>
    </source>
</evidence>
<gene>
    <name evidence="1" type="ORF">QCA50_019197</name>
</gene>
<reference evidence="1 2" key="1">
    <citation type="submission" date="2022-09" db="EMBL/GenBank/DDBJ databases">
        <authorList>
            <person name="Palmer J.M."/>
        </authorList>
    </citation>
    <scope>NUCLEOTIDE SEQUENCE [LARGE SCALE GENOMIC DNA]</scope>
    <source>
        <strain evidence="1 2">DSM 7382</strain>
    </source>
</reference>
<dbReference type="PANTHER" id="PTHR37171:SF1">
    <property type="entry name" value="SERINE_THREONINE-PROTEIN KINASE YRZF-RELATED"/>
    <property type="match status" value="1"/>
</dbReference>
<evidence type="ECO:0008006" key="3">
    <source>
        <dbReference type="Google" id="ProtNLM"/>
    </source>
</evidence>
<dbReference type="Proteomes" id="UP001385951">
    <property type="component" value="Unassembled WGS sequence"/>
</dbReference>
<dbReference type="Gene3D" id="1.10.510.10">
    <property type="entry name" value="Transferase(Phosphotransferase) domain 1"/>
    <property type="match status" value="1"/>
</dbReference>
<proteinExistence type="predicted"/>
<sequence>MAAIYFCPCIRPFGAAQLTDYPLCTMLAEDPECLPDHVIVVDRILHKGWRSTVYYGTCQDQEKSKVAIKFAQMDRLLMEAGIYDNVKDIQGDCIPKLYGMFFGKTIRNTEMACIIMEYAGEQLTDLLSDLPRQDRAEILSHLATLHSHGLHLPDFAERNVVKAEDGSYRLIDLEDAQDHECGWSLDFRNPGEYDPYDVEGRMACVSLRSISSDMFFWTPDHIHIHGLLMYRRDELPTQDIVDALPLSITCIRTPHKLRRCLEMFYKEVWVKMEKENITLKVIQDDKEALFLRIQKEHDEKYGSEDECIRQKVKK</sequence>